<keyword evidence="3" id="KW-0732">Signal</keyword>
<dbReference type="RefSeq" id="WP_013570360.1">
    <property type="nucleotide sequence ID" value="NC_014963.1"/>
</dbReference>
<feature type="region of interest" description="Disordered" evidence="1">
    <location>
        <begin position="359"/>
        <end position="378"/>
    </location>
</feature>
<proteinExistence type="predicted"/>
<dbReference type="EMBL" id="CP002467">
    <property type="protein sequence ID" value="ADV84630.1"/>
    <property type="molecule type" value="Genomic_DNA"/>
</dbReference>
<protein>
    <submittedName>
        <fullName evidence="4">Uncharacterized protein</fullName>
    </submittedName>
</protein>
<keyword evidence="2" id="KW-1133">Transmembrane helix</keyword>
<keyword evidence="5" id="KW-1185">Reference proteome</keyword>
<evidence type="ECO:0000313" key="4">
    <source>
        <dbReference type="EMBL" id="ADV84630.1"/>
    </source>
</evidence>
<organism evidence="4 5">
    <name type="scientific">Terriglobus saanensis (strain ATCC BAA-1853 / DSM 23119 / SP1PR4)</name>
    <dbReference type="NCBI Taxonomy" id="401053"/>
    <lineage>
        <taxon>Bacteria</taxon>
        <taxon>Pseudomonadati</taxon>
        <taxon>Acidobacteriota</taxon>
        <taxon>Terriglobia</taxon>
        <taxon>Terriglobales</taxon>
        <taxon>Acidobacteriaceae</taxon>
        <taxon>Terriglobus</taxon>
    </lineage>
</organism>
<gene>
    <name evidence="4" type="ordered locus">AciPR4_3881</name>
</gene>
<keyword evidence="2" id="KW-0812">Transmembrane</keyword>
<dbReference type="Pfam" id="PF20244">
    <property type="entry name" value="DUF6599"/>
    <property type="match status" value="1"/>
</dbReference>
<evidence type="ECO:0000256" key="3">
    <source>
        <dbReference type="SAM" id="SignalP"/>
    </source>
</evidence>
<feature type="chain" id="PRO_5003232996" evidence="3">
    <location>
        <begin position="21"/>
        <end position="378"/>
    </location>
</feature>
<accession>E8V2T3</accession>
<dbReference type="InterPro" id="IPR046534">
    <property type="entry name" value="DUF6599"/>
</dbReference>
<dbReference type="Proteomes" id="UP000006844">
    <property type="component" value="Chromosome"/>
</dbReference>
<sequence>MPPLRIAAVLLPLLSLAVFAQGPSPANVSLPPAPLLPESFGVFHRTSTASAAVVIAPDEAKEFGVKRSETAEYNQTDGGKTTLTIAATEMQDATGAYSYFTLHRAEMHRCDPSATLGEDCALAPGHLMFWAGDTAVDVTATGLQGIKLSALRDLLTTLPKPGGTKGALPLLPTRLPKQGLEAESIRYAVGPATYAKLGFSLPADVVEFSKSPEIITAHYVGRPGSGTLAIFFYPTPQIAADRSRAIEAAFKSEPNTAVRRVSTMVAIATHGFTQAQATALVGKVTENAQVTWNKPEGFVDKVQQTASVMVKILAFVGIMTFAALILGIFFGGGRALVRKMQGKPLSSLEDMEIIRLDLGGKPSTKLQHSKPPVEPQRP</sequence>
<evidence type="ECO:0000313" key="5">
    <source>
        <dbReference type="Proteomes" id="UP000006844"/>
    </source>
</evidence>
<reference evidence="4 5" key="1">
    <citation type="journal article" date="2012" name="Stand. Genomic Sci.">
        <title>Complete genome sequence of Terriglobus saanensis type strain SP1PR4(T), an Acidobacteria from tundra soil.</title>
        <authorList>
            <person name="Rawat S.R."/>
            <person name="Mannisto M.K."/>
            <person name="Starovoytov V."/>
            <person name="Goodwin L."/>
            <person name="Nolan M."/>
            <person name="Hauser L."/>
            <person name="Land M."/>
            <person name="Davenport K.W."/>
            <person name="Woyke T."/>
            <person name="Haggblom M.M."/>
        </authorList>
    </citation>
    <scope>NUCLEOTIDE SEQUENCE</scope>
    <source>
        <strain evidence="5">ATCC BAA-1853 / DSM 23119 / SP1PR4</strain>
    </source>
</reference>
<dbReference type="OrthoDB" id="109092at2"/>
<dbReference type="KEGG" id="tsa:AciPR4_3881"/>
<dbReference type="STRING" id="401053.AciPR4_3881"/>
<dbReference type="HOGENOM" id="CLU_056494_0_0_0"/>
<feature type="transmembrane region" description="Helical" evidence="2">
    <location>
        <begin position="312"/>
        <end position="337"/>
    </location>
</feature>
<keyword evidence="2" id="KW-0472">Membrane</keyword>
<dbReference type="eggNOG" id="ENOG5030BWY">
    <property type="taxonomic scope" value="Bacteria"/>
</dbReference>
<evidence type="ECO:0000256" key="1">
    <source>
        <dbReference type="SAM" id="MobiDB-lite"/>
    </source>
</evidence>
<dbReference type="AlphaFoldDB" id="E8V2T3"/>
<feature type="signal peptide" evidence="3">
    <location>
        <begin position="1"/>
        <end position="20"/>
    </location>
</feature>
<evidence type="ECO:0000256" key="2">
    <source>
        <dbReference type="SAM" id="Phobius"/>
    </source>
</evidence>
<name>E8V2T3_TERSS</name>